<dbReference type="InterPro" id="IPR014284">
    <property type="entry name" value="RNA_pol_sigma-70_dom"/>
</dbReference>
<dbReference type="InterPro" id="IPR013324">
    <property type="entry name" value="RNA_pol_sigma_r3/r4-like"/>
</dbReference>
<evidence type="ECO:0000256" key="2">
    <source>
        <dbReference type="ARBA" id="ARBA00023015"/>
    </source>
</evidence>
<keyword evidence="3 6" id="KW-0731">Sigma factor</keyword>
<protein>
    <recommendedName>
        <fullName evidence="6">RNA polymerase sigma factor</fullName>
    </recommendedName>
</protein>
<dbReference type="SUPFAM" id="SSF88659">
    <property type="entry name" value="Sigma3 and sigma4 domains of RNA polymerase sigma factors"/>
    <property type="match status" value="1"/>
</dbReference>
<proteinExistence type="inferred from homology"/>
<dbReference type="SUPFAM" id="SSF88946">
    <property type="entry name" value="Sigma2 domain of RNA polymerase sigma factors"/>
    <property type="match status" value="1"/>
</dbReference>
<dbReference type="EMBL" id="BAAAYR010000001">
    <property type="protein sequence ID" value="GAA3554875.1"/>
    <property type="molecule type" value="Genomic_DNA"/>
</dbReference>
<dbReference type="Pfam" id="PF08281">
    <property type="entry name" value="Sigma70_r4_2"/>
    <property type="match status" value="1"/>
</dbReference>
<reference evidence="10" key="1">
    <citation type="journal article" date="2019" name="Int. J. Syst. Evol. Microbiol.">
        <title>The Global Catalogue of Microorganisms (GCM) 10K type strain sequencing project: providing services to taxonomists for standard genome sequencing and annotation.</title>
        <authorList>
            <consortium name="The Broad Institute Genomics Platform"/>
            <consortium name="The Broad Institute Genome Sequencing Center for Infectious Disease"/>
            <person name="Wu L."/>
            <person name="Ma J."/>
        </authorList>
    </citation>
    <scope>NUCLEOTIDE SEQUENCE [LARGE SCALE GENOMIC DNA]</scope>
    <source>
        <strain evidence="10">JCM 16540</strain>
    </source>
</reference>
<dbReference type="InterPro" id="IPR036388">
    <property type="entry name" value="WH-like_DNA-bd_sf"/>
</dbReference>
<dbReference type="PANTHER" id="PTHR43133:SF8">
    <property type="entry name" value="RNA POLYMERASE SIGMA FACTOR HI_1459-RELATED"/>
    <property type="match status" value="1"/>
</dbReference>
<dbReference type="InterPro" id="IPR013325">
    <property type="entry name" value="RNA_pol_sigma_r2"/>
</dbReference>
<feature type="domain" description="RNA polymerase sigma-70 region 2" evidence="7">
    <location>
        <begin position="38"/>
        <end position="104"/>
    </location>
</feature>
<dbReference type="Proteomes" id="UP001500767">
    <property type="component" value="Unassembled WGS sequence"/>
</dbReference>
<dbReference type="RefSeq" id="WP_204912173.1">
    <property type="nucleotide sequence ID" value="NZ_BAAAYR010000001.1"/>
</dbReference>
<keyword evidence="10" id="KW-1185">Reference proteome</keyword>
<accession>A0ABP6WSG7</accession>
<dbReference type="Gene3D" id="1.10.1740.10">
    <property type="match status" value="1"/>
</dbReference>
<keyword evidence="4 6" id="KW-0238">DNA-binding</keyword>
<dbReference type="InterPro" id="IPR013249">
    <property type="entry name" value="RNA_pol_sigma70_r4_t2"/>
</dbReference>
<feature type="domain" description="RNA polymerase sigma factor 70 region 4 type 2" evidence="8">
    <location>
        <begin position="138"/>
        <end position="188"/>
    </location>
</feature>
<evidence type="ECO:0000313" key="10">
    <source>
        <dbReference type="Proteomes" id="UP001500767"/>
    </source>
</evidence>
<evidence type="ECO:0000259" key="7">
    <source>
        <dbReference type="Pfam" id="PF04542"/>
    </source>
</evidence>
<dbReference type="CDD" id="cd06171">
    <property type="entry name" value="Sigma70_r4"/>
    <property type="match status" value="1"/>
</dbReference>
<sequence length="200" mass="22664">MRTQDDPAVVDPEPPEDWDDATLVGRSVSGDDLAFAVLVRRYQAPLYRHAWRLTQDRRTAEDVVQEAFVTAWRRLPSLERAESFRSWLYQITTRRSIDVVRARRPEEPVDVVGTVAEPATTQPGPDARLEQRAQLADLAGALQELPVGQRAAWSMREIDGLSYEEIATALELPVSTVRGRIARARQDLAERMSAWQTTRD</sequence>
<evidence type="ECO:0000259" key="8">
    <source>
        <dbReference type="Pfam" id="PF08281"/>
    </source>
</evidence>
<dbReference type="Pfam" id="PF04542">
    <property type="entry name" value="Sigma70_r2"/>
    <property type="match status" value="1"/>
</dbReference>
<keyword evidence="2 6" id="KW-0805">Transcription regulation</keyword>
<gene>
    <name evidence="9" type="ORF">GCM10022197_07540</name>
</gene>
<dbReference type="Gene3D" id="1.10.10.10">
    <property type="entry name" value="Winged helix-like DNA-binding domain superfamily/Winged helix DNA-binding domain"/>
    <property type="match status" value="1"/>
</dbReference>
<dbReference type="InterPro" id="IPR000838">
    <property type="entry name" value="RNA_pol_sigma70_ECF_CS"/>
</dbReference>
<evidence type="ECO:0000256" key="6">
    <source>
        <dbReference type="RuleBase" id="RU000716"/>
    </source>
</evidence>
<dbReference type="InterPro" id="IPR007627">
    <property type="entry name" value="RNA_pol_sigma70_r2"/>
</dbReference>
<dbReference type="NCBIfam" id="TIGR02937">
    <property type="entry name" value="sigma70-ECF"/>
    <property type="match status" value="1"/>
</dbReference>
<evidence type="ECO:0000313" key="9">
    <source>
        <dbReference type="EMBL" id="GAA3554875.1"/>
    </source>
</evidence>
<evidence type="ECO:0000256" key="3">
    <source>
        <dbReference type="ARBA" id="ARBA00023082"/>
    </source>
</evidence>
<comment type="caution">
    <text evidence="9">The sequence shown here is derived from an EMBL/GenBank/DDBJ whole genome shotgun (WGS) entry which is preliminary data.</text>
</comment>
<evidence type="ECO:0000256" key="1">
    <source>
        <dbReference type="ARBA" id="ARBA00010641"/>
    </source>
</evidence>
<organism evidence="9 10">
    <name type="scientific">Microlunatus spumicola</name>
    <dbReference type="NCBI Taxonomy" id="81499"/>
    <lineage>
        <taxon>Bacteria</taxon>
        <taxon>Bacillati</taxon>
        <taxon>Actinomycetota</taxon>
        <taxon>Actinomycetes</taxon>
        <taxon>Propionibacteriales</taxon>
        <taxon>Propionibacteriaceae</taxon>
        <taxon>Microlunatus</taxon>
    </lineage>
</organism>
<comment type="similarity">
    <text evidence="1 6">Belongs to the sigma-70 factor family. ECF subfamily.</text>
</comment>
<dbReference type="InterPro" id="IPR039425">
    <property type="entry name" value="RNA_pol_sigma-70-like"/>
</dbReference>
<evidence type="ECO:0000256" key="4">
    <source>
        <dbReference type="ARBA" id="ARBA00023125"/>
    </source>
</evidence>
<dbReference type="PROSITE" id="PS01063">
    <property type="entry name" value="SIGMA70_ECF"/>
    <property type="match status" value="1"/>
</dbReference>
<keyword evidence="5 6" id="KW-0804">Transcription</keyword>
<dbReference type="PANTHER" id="PTHR43133">
    <property type="entry name" value="RNA POLYMERASE ECF-TYPE SIGMA FACTO"/>
    <property type="match status" value="1"/>
</dbReference>
<evidence type="ECO:0000256" key="5">
    <source>
        <dbReference type="ARBA" id="ARBA00023163"/>
    </source>
</evidence>
<name>A0ABP6WSG7_9ACTN</name>